<dbReference type="Gene3D" id="3.30.360.10">
    <property type="entry name" value="Dihydrodipicolinate Reductase, domain 2"/>
    <property type="match status" value="1"/>
</dbReference>
<dbReference type="RefSeq" id="WP_116058568.1">
    <property type="nucleotide sequence ID" value="NZ_QRDZ01000001.1"/>
</dbReference>
<dbReference type="PANTHER" id="PTHR43377">
    <property type="entry name" value="BILIVERDIN REDUCTASE A"/>
    <property type="match status" value="1"/>
</dbReference>
<feature type="domain" description="Gfo/Idh/MocA-like oxidoreductase N-terminal" evidence="1">
    <location>
        <begin position="23"/>
        <end position="122"/>
    </location>
</feature>
<evidence type="ECO:0000313" key="3">
    <source>
        <dbReference type="EMBL" id="RED89098.1"/>
    </source>
</evidence>
<dbReference type="EMBL" id="QRDZ01000001">
    <property type="protein sequence ID" value="RED89098.1"/>
    <property type="molecule type" value="Genomic_DNA"/>
</dbReference>
<accession>A0A3D9KSX8</accession>
<keyword evidence="4" id="KW-1185">Reference proteome</keyword>
<sequence length="331" mass="36087">MNKLKVGMISFAHGHAFSYLDVLLKLPQVEVVGIADEIKSRVDEVATANGLRYYEDYKDLLADGEMDAVIICSENIHHAKLTIDAAQAGKHVICEKPLGISIDEMERMISVCNDNNVTLFTAFPCRYIAPVIDAKAAIDRGDIGEILSIKGTNRGSMPGGWFVKPELSGGGALLDHTVHVMDLMNWFTGAQVNEVYAYAATLFHEDLEVDDTGMIHVKFDNGVFGVIDTSWSRPKAFPAWGDVTLEIIGTKGSISVDSFNSKNDFYSEQSGKGLYLSWGDSMDFYMIQAFVDALIACRPAPISGVDGMRSAEVALAGYESVKTGQPVKIRG</sequence>
<protein>
    <submittedName>
        <fullName evidence="3">Putative dehydrogenase</fullName>
    </submittedName>
</protein>
<dbReference type="SUPFAM" id="SSF51735">
    <property type="entry name" value="NAD(P)-binding Rossmann-fold domains"/>
    <property type="match status" value="1"/>
</dbReference>
<dbReference type="InterPro" id="IPR000683">
    <property type="entry name" value="Gfo/Idh/MocA-like_OxRdtase_N"/>
</dbReference>
<feature type="domain" description="GFO/IDH/MocA-like oxidoreductase" evidence="2">
    <location>
        <begin position="133"/>
        <end position="254"/>
    </location>
</feature>
<reference evidence="3 4" key="1">
    <citation type="submission" date="2018-07" db="EMBL/GenBank/DDBJ databases">
        <title>Genomic Encyclopedia of Type Strains, Phase III (KMG-III): the genomes of soil and plant-associated and newly described type strains.</title>
        <authorList>
            <person name="Whitman W."/>
        </authorList>
    </citation>
    <scope>NUCLEOTIDE SEQUENCE [LARGE SCALE GENOMIC DNA]</scope>
    <source>
        <strain evidence="3 4">CECT 7287</strain>
    </source>
</reference>
<dbReference type="InterPro" id="IPR036291">
    <property type="entry name" value="NAD(P)-bd_dom_sf"/>
</dbReference>
<evidence type="ECO:0000259" key="1">
    <source>
        <dbReference type="Pfam" id="PF01408"/>
    </source>
</evidence>
<dbReference type="OrthoDB" id="9815825at2"/>
<dbReference type="GO" id="GO:0000166">
    <property type="term" value="F:nucleotide binding"/>
    <property type="evidence" value="ECO:0007669"/>
    <property type="project" value="InterPro"/>
</dbReference>
<evidence type="ECO:0000259" key="2">
    <source>
        <dbReference type="Pfam" id="PF22725"/>
    </source>
</evidence>
<dbReference type="Proteomes" id="UP000256977">
    <property type="component" value="Unassembled WGS sequence"/>
</dbReference>
<name>A0A3D9KSX8_9BACL</name>
<gene>
    <name evidence="3" type="ORF">DFP98_10169</name>
</gene>
<dbReference type="Gene3D" id="3.40.50.720">
    <property type="entry name" value="NAD(P)-binding Rossmann-like Domain"/>
    <property type="match status" value="1"/>
</dbReference>
<organism evidence="3 4">
    <name type="scientific">Cohnella phaseoli</name>
    <dbReference type="NCBI Taxonomy" id="456490"/>
    <lineage>
        <taxon>Bacteria</taxon>
        <taxon>Bacillati</taxon>
        <taxon>Bacillota</taxon>
        <taxon>Bacilli</taxon>
        <taxon>Bacillales</taxon>
        <taxon>Paenibacillaceae</taxon>
        <taxon>Cohnella</taxon>
    </lineage>
</organism>
<evidence type="ECO:0000313" key="4">
    <source>
        <dbReference type="Proteomes" id="UP000256977"/>
    </source>
</evidence>
<dbReference type="PANTHER" id="PTHR43377:SF1">
    <property type="entry name" value="BILIVERDIN REDUCTASE A"/>
    <property type="match status" value="1"/>
</dbReference>
<proteinExistence type="predicted"/>
<dbReference type="InterPro" id="IPR051450">
    <property type="entry name" value="Gfo/Idh/MocA_Oxidoreductases"/>
</dbReference>
<comment type="caution">
    <text evidence="3">The sequence shown here is derived from an EMBL/GenBank/DDBJ whole genome shotgun (WGS) entry which is preliminary data.</text>
</comment>
<dbReference type="SUPFAM" id="SSF55347">
    <property type="entry name" value="Glyceraldehyde-3-phosphate dehydrogenase-like, C-terminal domain"/>
    <property type="match status" value="1"/>
</dbReference>
<dbReference type="AlphaFoldDB" id="A0A3D9KSX8"/>
<dbReference type="Pfam" id="PF01408">
    <property type="entry name" value="GFO_IDH_MocA"/>
    <property type="match status" value="1"/>
</dbReference>
<dbReference type="Pfam" id="PF22725">
    <property type="entry name" value="GFO_IDH_MocA_C3"/>
    <property type="match status" value="1"/>
</dbReference>
<dbReference type="InterPro" id="IPR055170">
    <property type="entry name" value="GFO_IDH_MocA-like_dom"/>
</dbReference>